<dbReference type="RefSeq" id="XP_064655803.1">
    <property type="nucleotide sequence ID" value="XM_064805944.1"/>
</dbReference>
<comment type="subcellular location">
    <subcellularLocation>
        <location evidence="1">Membrane</location>
        <topology evidence="1">Multi-pass membrane protein</topology>
    </subcellularLocation>
</comment>
<keyword evidence="9" id="KW-1185">Reference proteome</keyword>
<evidence type="ECO:0000313" key="8">
    <source>
        <dbReference type="EMBL" id="KAK5165791.1"/>
    </source>
</evidence>
<keyword evidence="4 6" id="KW-0472">Membrane</keyword>
<evidence type="ECO:0000313" key="9">
    <source>
        <dbReference type="Proteomes" id="UP001337655"/>
    </source>
</evidence>
<reference evidence="8 9" key="1">
    <citation type="submission" date="2023-08" db="EMBL/GenBank/DDBJ databases">
        <title>Black Yeasts Isolated from many extreme environments.</title>
        <authorList>
            <person name="Coleine C."/>
            <person name="Stajich J.E."/>
            <person name="Selbmann L."/>
        </authorList>
    </citation>
    <scope>NUCLEOTIDE SEQUENCE [LARGE SCALE GENOMIC DNA]</scope>
    <source>
        <strain evidence="8 9">CCFEE 5935</strain>
    </source>
</reference>
<dbReference type="PANTHER" id="PTHR33048">
    <property type="entry name" value="PTH11-LIKE INTEGRAL MEMBRANE PROTEIN (AFU_ORTHOLOGUE AFUA_5G11245)"/>
    <property type="match status" value="1"/>
</dbReference>
<proteinExistence type="inferred from homology"/>
<evidence type="ECO:0000256" key="6">
    <source>
        <dbReference type="SAM" id="Phobius"/>
    </source>
</evidence>
<feature type="transmembrane region" description="Helical" evidence="6">
    <location>
        <begin position="257"/>
        <end position="277"/>
    </location>
</feature>
<dbReference type="PANTHER" id="PTHR33048:SF167">
    <property type="entry name" value="INTEGRAL MEMBRANE PROTEIN"/>
    <property type="match status" value="1"/>
</dbReference>
<evidence type="ECO:0000256" key="3">
    <source>
        <dbReference type="ARBA" id="ARBA00022989"/>
    </source>
</evidence>
<dbReference type="GeneID" id="89930046"/>
<feature type="transmembrane region" description="Helical" evidence="6">
    <location>
        <begin position="58"/>
        <end position="78"/>
    </location>
</feature>
<feature type="domain" description="Rhodopsin" evidence="7">
    <location>
        <begin position="42"/>
        <end position="282"/>
    </location>
</feature>
<feature type="transmembrane region" description="Helical" evidence="6">
    <location>
        <begin position="107"/>
        <end position="128"/>
    </location>
</feature>
<sequence>MPAITPRFTPAKDTPHCQQSNVGEVLGVTGAFMAAATITMVLRSYVRIHMLKFFGPDDWMMLAAVLMAIATFICFVGETTHGVGRHADCIPLPEVEGIMKWQFYHNLWNMFGVVFVKISIALFLIRLAPKKAWKWFLWGCIVFLTAFCLACAGTLIFSCVPVSAAWNFAEQATAKCFSNDTFSSIGLFNSIINIATDFLFALIPIPIIYKLQVNTRTKVTLAVILSLGLVACASAIVKAHLQTTFLTDQDRFWHDGFMVWNMIELCLGVLAASLPALKPLFNAFFQSTKTALGLSGSRSKASGHGPAGIVGSNGYKRYGSSRDVDDMMGHNVAFHEMKSPRSTLTSKNDIEVTREIEVDVDTYPIRGKESQGWEQPWRQGRYS</sequence>
<dbReference type="AlphaFoldDB" id="A0AAV9P3R4"/>
<name>A0AAV9P3R4_9PEZI</name>
<keyword evidence="2 6" id="KW-0812">Transmembrane</keyword>
<dbReference type="Proteomes" id="UP001337655">
    <property type="component" value="Unassembled WGS sequence"/>
</dbReference>
<keyword evidence="3 6" id="KW-1133">Transmembrane helix</keyword>
<feature type="transmembrane region" description="Helical" evidence="6">
    <location>
        <begin position="219"/>
        <end position="237"/>
    </location>
</feature>
<comment type="similarity">
    <text evidence="5">Belongs to the SAT4 family.</text>
</comment>
<dbReference type="Pfam" id="PF20684">
    <property type="entry name" value="Fung_rhodopsin"/>
    <property type="match status" value="1"/>
</dbReference>
<dbReference type="GO" id="GO:0016020">
    <property type="term" value="C:membrane"/>
    <property type="evidence" value="ECO:0007669"/>
    <property type="project" value="UniProtKB-SubCell"/>
</dbReference>
<evidence type="ECO:0000259" key="7">
    <source>
        <dbReference type="Pfam" id="PF20684"/>
    </source>
</evidence>
<accession>A0AAV9P3R4</accession>
<organism evidence="8 9">
    <name type="scientific">Saxophila tyrrhenica</name>
    <dbReference type="NCBI Taxonomy" id="1690608"/>
    <lineage>
        <taxon>Eukaryota</taxon>
        <taxon>Fungi</taxon>
        <taxon>Dikarya</taxon>
        <taxon>Ascomycota</taxon>
        <taxon>Pezizomycotina</taxon>
        <taxon>Dothideomycetes</taxon>
        <taxon>Dothideomycetidae</taxon>
        <taxon>Mycosphaerellales</taxon>
        <taxon>Extremaceae</taxon>
        <taxon>Saxophila</taxon>
    </lineage>
</organism>
<evidence type="ECO:0000256" key="1">
    <source>
        <dbReference type="ARBA" id="ARBA00004141"/>
    </source>
</evidence>
<evidence type="ECO:0000256" key="2">
    <source>
        <dbReference type="ARBA" id="ARBA00022692"/>
    </source>
</evidence>
<protein>
    <recommendedName>
        <fullName evidence="7">Rhodopsin domain-containing protein</fullName>
    </recommendedName>
</protein>
<feature type="transmembrane region" description="Helical" evidence="6">
    <location>
        <begin position="135"/>
        <end position="166"/>
    </location>
</feature>
<dbReference type="InterPro" id="IPR052337">
    <property type="entry name" value="SAT4-like"/>
</dbReference>
<feature type="transmembrane region" description="Helical" evidence="6">
    <location>
        <begin position="25"/>
        <end position="46"/>
    </location>
</feature>
<evidence type="ECO:0000256" key="5">
    <source>
        <dbReference type="ARBA" id="ARBA00038359"/>
    </source>
</evidence>
<feature type="transmembrane region" description="Helical" evidence="6">
    <location>
        <begin position="186"/>
        <end position="207"/>
    </location>
</feature>
<dbReference type="EMBL" id="JAVRRT010000015">
    <property type="protein sequence ID" value="KAK5165791.1"/>
    <property type="molecule type" value="Genomic_DNA"/>
</dbReference>
<comment type="caution">
    <text evidence="8">The sequence shown here is derived from an EMBL/GenBank/DDBJ whole genome shotgun (WGS) entry which is preliminary data.</text>
</comment>
<gene>
    <name evidence="8" type="ORF">LTR77_008714</name>
</gene>
<dbReference type="InterPro" id="IPR049326">
    <property type="entry name" value="Rhodopsin_dom_fungi"/>
</dbReference>
<evidence type="ECO:0000256" key="4">
    <source>
        <dbReference type="ARBA" id="ARBA00023136"/>
    </source>
</evidence>